<protein>
    <recommendedName>
        <fullName evidence="2">GIY-YIG domain-containing protein</fullName>
    </recommendedName>
</protein>
<reference evidence="1" key="1">
    <citation type="journal article" date="2014" name="Genome Biol. Evol.">
        <title>Pangenome evidence for extensive interdomain horizontal transfer affecting lineage core and shell genes in uncultured planktonic thaumarchaeota and euryarchaeota.</title>
        <authorList>
            <person name="Deschamps P."/>
            <person name="Zivanovic Y."/>
            <person name="Moreira D."/>
            <person name="Rodriguez-Valera F."/>
            <person name="Lopez-Garcia P."/>
        </authorList>
    </citation>
    <scope>NUCLEOTIDE SEQUENCE</scope>
</reference>
<proteinExistence type="predicted"/>
<organism evidence="1">
    <name type="scientific">uncultured marine group II/III euryarchaeote AD1000_68_A10</name>
    <dbReference type="NCBI Taxonomy" id="1457799"/>
    <lineage>
        <taxon>Archaea</taxon>
        <taxon>Methanobacteriati</taxon>
        <taxon>Methanobacteriota</taxon>
        <taxon>environmental samples</taxon>
    </lineage>
</organism>
<evidence type="ECO:0008006" key="2">
    <source>
        <dbReference type="Google" id="ProtNLM"/>
    </source>
</evidence>
<name>A0A075FWC2_9EURY</name>
<dbReference type="EMBL" id="KF900455">
    <property type="protein sequence ID" value="AIE95569.1"/>
    <property type="molecule type" value="Genomic_DNA"/>
</dbReference>
<evidence type="ECO:0000313" key="1">
    <source>
        <dbReference type="EMBL" id="AIE95569.1"/>
    </source>
</evidence>
<accession>A0A075FWC2</accession>
<sequence>MRLQTEDEFGEKVARLREAFRWDRFEATISIYILKVKPEAFSDARAKAKRTFPSQKYPSLIDTPTGYVYVGLTGLSAEDRYAVHQTKTGKACKIAKLGLLADGSYEVVGKELTNLYGFKQVGWSNKKPEKLESWVAWNFYKMGYWVWGSHYHNEANFLGTNPFE</sequence>
<dbReference type="AlphaFoldDB" id="A0A075FWC2"/>